<keyword evidence="3" id="KW-0548">Nucleotidyltransferase</keyword>
<keyword evidence="2" id="KW-0808">Transferase</keyword>
<dbReference type="EMBL" id="KR827416">
    <property type="protein sequence ID" value="ALL29322.1"/>
    <property type="molecule type" value="Genomic_RNA"/>
</dbReference>
<dbReference type="Pfam" id="PF00680">
    <property type="entry name" value="RdRP_1"/>
    <property type="match status" value="1"/>
</dbReference>
<dbReference type="GO" id="GO:0003968">
    <property type="term" value="F:RNA-directed RNA polymerase activity"/>
    <property type="evidence" value="ECO:0007669"/>
    <property type="project" value="UniProtKB-KW"/>
</dbReference>
<organismHost>
    <name type="scientific">Homo sapiens</name>
    <name type="common">Human</name>
    <dbReference type="NCBI Taxonomy" id="9606"/>
</organismHost>
<evidence type="ECO:0000256" key="4">
    <source>
        <dbReference type="ARBA" id="ARBA00022953"/>
    </source>
</evidence>
<feature type="domain" description="RNA-directed RNA polymerase C-terminal" evidence="5">
    <location>
        <begin position="82"/>
        <end position="228"/>
    </location>
</feature>
<evidence type="ECO:0000256" key="3">
    <source>
        <dbReference type="ARBA" id="ARBA00022695"/>
    </source>
</evidence>
<name>A0A0S1LLE6_HPBV</name>
<proteinExistence type="predicted"/>
<dbReference type="GO" id="GO:0003723">
    <property type="term" value="F:RNA binding"/>
    <property type="evidence" value="ECO:0007669"/>
    <property type="project" value="InterPro"/>
</dbReference>
<sequence length="409" mass="46534">MRARDTLESNSGWPMFTKRNKPEVIAQSAQSVKEAENGLWKTYPAMTSGLFLLVNIGQSVKEAENGLWKTYPAIALFRNYNQKTRLVWMFPMSANLVGGSFFQPLQSILMKSVYAKQFLAPWSGFEAVREVMTSEYKEGNFVAASDFSATDAHFQLATSMEVFDVISQCFQPRFRSALEESIRYMHEIPLVVSSTTRLVGEHGVSSGSNWTNSIETMFDWILAEYVFLEHGYYSGLYAIGDDMSWCSATYDEQFSDLLAEIGLTVGQEIKAEKTTNDRDKVKSLQRLFQRGYARPDGTLRAVYSTIPALKSIVYPDRFHSPKVWTKDVEAIRDFMILENCVDHPLFEEFCRFVSAGDPHLRVFANYSANKQAELLRRSKLVPGLNSTYNQETRDSILPVIATVQFLRNL</sequence>
<dbReference type="GO" id="GO:0006351">
    <property type="term" value="P:DNA-templated transcription"/>
    <property type="evidence" value="ECO:0007669"/>
    <property type="project" value="InterPro"/>
</dbReference>
<reference evidence="6" key="1">
    <citation type="journal article" date="2016" name="Arch. Virol.">
        <title>Viral metagenomics analysis of picobirnavirus-positive feces from children with sporadic diarrhea in China.</title>
        <authorList>
            <person name="Sun G."/>
            <person name="Zang Q."/>
            <person name="Gu Y."/>
            <person name="Niu G."/>
            <person name="Ding C."/>
            <person name="Zhang P."/>
        </authorList>
    </citation>
    <scope>NUCLEOTIDE SEQUENCE</scope>
    <source>
        <strain evidence="6">ChXz-5</strain>
    </source>
</reference>
<evidence type="ECO:0000256" key="1">
    <source>
        <dbReference type="ARBA" id="ARBA00022484"/>
    </source>
</evidence>
<dbReference type="SUPFAM" id="SSF56672">
    <property type="entry name" value="DNA/RNA polymerases"/>
    <property type="match status" value="1"/>
</dbReference>
<dbReference type="InterPro" id="IPR043502">
    <property type="entry name" value="DNA/RNA_pol_sf"/>
</dbReference>
<evidence type="ECO:0000259" key="5">
    <source>
        <dbReference type="Pfam" id="PF00680"/>
    </source>
</evidence>
<dbReference type="CDD" id="cd23185">
    <property type="entry name" value="dsRNAv_Picobirnaviridae_RdRp"/>
    <property type="match status" value="1"/>
</dbReference>
<evidence type="ECO:0000256" key="2">
    <source>
        <dbReference type="ARBA" id="ARBA00022679"/>
    </source>
</evidence>
<protein>
    <submittedName>
        <fullName evidence="6">RNA-dependent RNA polymerase</fullName>
    </submittedName>
</protein>
<organism evidence="6">
    <name type="scientific">Human picobirnavirus</name>
    <dbReference type="NCBI Taxonomy" id="145856"/>
    <lineage>
        <taxon>Viruses</taxon>
        <taxon>Riboviria</taxon>
        <taxon>Orthornavirae</taxon>
        <taxon>Pisuviricota</taxon>
        <taxon>Duplopiviricetes</taxon>
        <taxon>Durnavirales</taxon>
        <taxon>Picobirnaviridae</taxon>
        <taxon>Orthopicobirnavirus</taxon>
        <taxon>Orthopicobirnavirus hominis</taxon>
    </lineage>
</organism>
<dbReference type="InterPro" id="IPR001205">
    <property type="entry name" value="RNA-dir_pol_C"/>
</dbReference>
<keyword evidence="1 6" id="KW-0696">RNA-directed RNA polymerase</keyword>
<keyword evidence="4" id="KW-0693">Viral RNA replication</keyword>
<accession>A0A0S1LLE6</accession>
<evidence type="ECO:0000313" key="6">
    <source>
        <dbReference type="EMBL" id="ALL29322.1"/>
    </source>
</evidence>